<dbReference type="PANTHER" id="PTHR40552:SF6">
    <property type="entry name" value="FI09606P-RELATED"/>
    <property type="match status" value="1"/>
</dbReference>
<accession>A0A9P0GLH0</accession>
<name>A0A9P0GLH0_9CUCU</name>
<protein>
    <submittedName>
        <fullName evidence="2">Uncharacterized protein</fullName>
    </submittedName>
</protein>
<proteinExistence type="predicted"/>
<evidence type="ECO:0000313" key="2">
    <source>
        <dbReference type="EMBL" id="CAH1114066.1"/>
    </source>
</evidence>
<reference evidence="2" key="1">
    <citation type="submission" date="2022-01" db="EMBL/GenBank/DDBJ databases">
        <authorList>
            <person name="King R."/>
        </authorList>
    </citation>
    <scope>NUCLEOTIDE SEQUENCE</scope>
</reference>
<feature type="region of interest" description="Disordered" evidence="1">
    <location>
        <begin position="217"/>
        <end position="282"/>
    </location>
</feature>
<feature type="compositionally biased region" description="Basic residues" evidence="1">
    <location>
        <begin position="254"/>
        <end position="263"/>
    </location>
</feature>
<keyword evidence="3" id="KW-1185">Reference proteome</keyword>
<dbReference type="PANTHER" id="PTHR40552">
    <property type="entry name" value="AT05186P-RELATED"/>
    <property type="match status" value="1"/>
</dbReference>
<dbReference type="OrthoDB" id="8062037at2759"/>
<feature type="compositionally biased region" description="Basic and acidic residues" evidence="1">
    <location>
        <begin position="39"/>
        <end position="49"/>
    </location>
</feature>
<dbReference type="Proteomes" id="UP001153636">
    <property type="component" value="Chromosome 8"/>
</dbReference>
<evidence type="ECO:0000313" key="3">
    <source>
        <dbReference type="Proteomes" id="UP001153636"/>
    </source>
</evidence>
<gene>
    <name evidence="2" type="ORF">PSYICH_LOCUS14040</name>
</gene>
<feature type="compositionally biased region" description="Basic and acidic residues" evidence="1">
    <location>
        <begin position="1260"/>
        <end position="1281"/>
    </location>
</feature>
<evidence type="ECO:0000256" key="1">
    <source>
        <dbReference type="SAM" id="MobiDB-lite"/>
    </source>
</evidence>
<feature type="region of interest" description="Disordered" evidence="1">
    <location>
        <begin position="1260"/>
        <end position="1295"/>
    </location>
</feature>
<feature type="region of interest" description="Disordered" evidence="1">
    <location>
        <begin position="1"/>
        <end position="49"/>
    </location>
</feature>
<feature type="compositionally biased region" description="Basic and acidic residues" evidence="1">
    <location>
        <begin position="272"/>
        <end position="282"/>
    </location>
</feature>
<dbReference type="Gene3D" id="3.90.70.120">
    <property type="match status" value="4"/>
</dbReference>
<organism evidence="2 3">
    <name type="scientific">Psylliodes chrysocephalus</name>
    <dbReference type="NCBI Taxonomy" id="3402493"/>
    <lineage>
        <taxon>Eukaryota</taxon>
        <taxon>Metazoa</taxon>
        <taxon>Ecdysozoa</taxon>
        <taxon>Arthropoda</taxon>
        <taxon>Hexapoda</taxon>
        <taxon>Insecta</taxon>
        <taxon>Pterygota</taxon>
        <taxon>Neoptera</taxon>
        <taxon>Endopterygota</taxon>
        <taxon>Coleoptera</taxon>
        <taxon>Polyphaga</taxon>
        <taxon>Cucujiformia</taxon>
        <taxon>Chrysomeloidea</taxon>
        <taxon>Chrysomelidae</taxon>
        <taxon>Galerucinae</taxon>
        <taxon>Alticini</taxon>
        <taxon>Psylliodes</taxon>
    </lineage>
</organism>
<dbReference type="EMBL" id="OV651820">
    <property type="protein sequence ID" value="CAH1114066.1"/>
    <property type="molecule type" value="Genomic_DNA"/>
</dbReference>
<feature type="compositionally biased region" description="Basic and acidic residues" evidence="1">
    <location>
        <begin position="22"/>
        <end position="31"/>
    </location>
</feature>
<sequence>MCECDEDEKVTKISNPNPDSDGEIKTDEEPFPRPVIAKDANERNRDPVGELRKKNQIKEKIPCVCVCKDSILIEPTVSRRMDIKYVNTGTCDDDTKFEKRVYEYPPTKKFLYLQKKNVSHVTDDFCDWPNLNVNKPLPKRKIDAELDVPSPEASCAKVPFKKTCPSPSILYPECQPADQLESDKPKSGLFLNEKENDKKFEDYDSFDLVYKKKPRPPWPSVDECTKKGKKSKKGGGGAENRDENICYCEDGGQKRKSGKKKKKDQTDDELELEGKGGEPEDADLTKMFRRKVSLMSAATSYNSKDYPLLEEAEFPPGIAKILQKFKRESDIKRFGPQRRKFKRGTLESHSFTDICQPTLRDFFFGSKEGTMHQGDESFSDRIRDKQGVCMPVAAFCYSIIKHPNKWTRENVDDILIYGNNLLIQSLDETHIHNLKRPVNINVLRKYITIGDKKLRFHIGEPDIAGYIRSDDKTVYNITKALSIFFHRHNSGIIKTKHLSIGIWKQKYLYMFDAKARTKDLYCSPTGAAIMAIFYDVPSLATVLLTRSNFGNWPFAIHPLKVYRVIPVNEPEIDSQTGLDIRSEYNILNENKAVVLGSFDLGDKCFDFSRYKQSLTMAVIALVYSRLTPPSAWHRKTVDKILIIGNLLYRECICCTTTEEVKLENIPAIFTVGPYIVEIYIFGNVFADVIYRSCVCQLQTCLDSFFTKCTNAILQFGKCHLAVWKQRNMFYCFDPYSRDNEAYSTRDGCACVSMHSTLESLIETIVRNFDKDSIFYIHALKVCKIHRDPVQSTHFPKHVSMDEFPLDCFKNFKMKKSKKNATEKPVTVDYTAIAMRRLLAGESPHASIVEIGSNVESLAMDQLYALMKKCPSKPCVAFHPIPREDIADLDSASLEDTQIEPPLPQQIDEGIELMDLDSFGPTMDELEMEGEGEAEQYGEYEADVEGILMDEIEGMFGEEGEGGWYYGKTGYSQYDMAGGKMSAQINTEITYFPIKRDILYPTCIKNKLAMKTRIEKSRLRDDDWENYLPPCPPNVTKSQELGFQTNFVDLPDNTQIILGTKNVAELGDTVEYIAPFVCIMAAVVARKYHILTWTREIVDYVLKCGGELYCASKFRYDQVSKLEIPRITLGTNVYTVLVEYVFDSYTRQNILELALDKILFVRSNTGVIVTPTYACGVMFRNHLYYLYDPFGNNELGHSEGPGTKGVAVFARFKDIHSLANRIMFNKKKRENNEEIIYSRFVLSTVKVKGVYDYGDSKKKEKKKAAEGEGEKKGSQPKLDKGSCGDQETPEGPENKVGYRCEEGLGWFIVGTKNLPDRTNISEDLKEDHFMCICACLMLMTTPVEKWSTKKVDLAFNYGTHVHSHATDLLISEKRTIRNILIGKNFFDVIVRMLQIASKGANSNLSVGIDTLIARRFTYFLIQFTNACYAIHKSPNGHFHLFDPYGVVDGKPAGWVRCKDICQLKCVLTKKIVPGGESYQFYNFDITRISKAPKSVILSYKLEIFKMKPRPPKKEKLGKPFYEDSDWLRMDPVVWSRMNQKAANGNIRGTIENMWHSWDEEYTNDLWSLLGNINQRNDRFSATSRGKQTLANLVTAIGMTKIYELPEWNSSVVDSVLVNGENYFNECAEKIKDQDYELAMDDLLPDCSIFPFSFKVEWTPIVEGTMFLVRPAQFNLYKALRFFFANVDCRCGIIMLTKTTYKRQIAFGKIQDSEYFIFDCDCRGMPMFVEHQDVAYILRMTTLNRMLHVLTLTLRGGDFFIYEIQINDMKPLE</sequence>